<dbReference type="EMBL" id="RKQG01000004">
    <property type="protein sequence ID" value="RPE27364.1"/>
    <property type="molecule type" value="Genomic_DNA"/>
</dbReference>
<dbReference type="AlphaFoldDB" id="A0A3N4R215"/>
<sequence>MWALYLTSAALAGACLTAAACWALWRRAQARHLADRALARIAADAERQQARHALTALAGLARTSATPPQRERLDLVLWAWEDGADCE</sequence>
<dbReference type="Proteomes" id="UP000266906">
    <property type="component" value="Unassembled WGS sequence"/>
</dbReference>
<gene>
    <name evidence="1" type="ORF">EDD38_7376</name>
    <name evidence="2" type="ORF">EDD38_7509</name>
</gene>
<evidence type="ECO:0000313" key="2">
    <source>
        <dbReference type="EMBL" id="RPE27364.1"/>
    </source>
</evidence>
<name>A0A3N4R215_9ACTN</name>
<comment type="caution">
    <text evidence="1">The sequence shown here is derived from an EMBL/GenBank/DDBJ whole genome shotgun (WGS) entry which is preliminary data.</text>
</comment>
<evidence type="ECO:0000313" key="1">
    <source>
        <dbReference type="EMBL" id="RPE27232.1"/>
    </source>
</evidence>
<evidence type="ECO:0000313" key="3">
    <source>
        <dbReference type="Proteomes" id="UP000266906"/>
    </source>
</evidence>
<proteinExistence type="predicted"/>
<accession>A0A3N4R215</accession>
<keyword evidence="3" id="KW-1185">Reference proteome</keyword>
<protein>
    <submittedName>
        <fullName evidence="1">Uncharacterized protein</fullName>
    </submittedName>
</protein>
<dbReference type="RefSeq" id="WP_123821591.1">
    <property type="nucleotide sequence ID" value="NZ_RKQG01000004.1"/>
</dbReference>
<dbReference type="EMBL" id="RKQG01000004">
    <property type="protein sequence ID" value="RPE27232.1"/>
    <property type="molecule type" value="Genomic_DNA"/>
</dbReference>
<organism evidence="1 3">
    <name type="scientific">Kitasatospora cineracea</name>
    <dbReference type="NCBI Taxonomy" id="88074"/>
    <lineage>
        <taxon>Bacteria</taxon>
        <taxon>Bacillati</taxon>
        <taxon>Actinomycetota</taxon>
        <taxon>Actinomycetes</taxon>
        <taxon>Kitasatosporales</taxon>
        <taxon>Streptomycetaceae</taxon>
        <taxon>Kitasatospora</taxon>
    </lineage>
</organism>
<reference evidence="1 3" key="1">
    <citation type="submission" date="2018-11" db="EMBL/GenBank/DDBJ databases">
        <title>Sequencing the genomes of 1000 actinobacteria strains.</title>
        <authorList>
            <person name="Klenk H.-P."/>
        </authorList>
    </citation>
    <scope>NUCLEOTIDE SEQUENCE [LARGE SCALE GENOMIC DNA]</scope>
    <source>
        <strain evidence="1 3">DSM 44781</strain>
    </source>
</reference>